<dbReference type="Proteomes" id="UP000696485">
    <property type="component" value="Unassembled WGS sequence"/>
</dbReference>
<feature type="region of interest" description="Disordered" evidence="1">
    <location>
        <begin position="391"/>
        <end position="561"/>
    </location>
</feature>
<keyword evidence="3" id="KW-1185">Reference proteome</keyword>
<reference evidence="2" key="1">
    <citation type="journal article" date="2020" name="Fungal Divers.">
        <title>Resolving the Mortierellaceae phylogeny through synthesis of multi-gene phylogenetics and phylogenomics.</title>
        <authorList>
            <person name="Vandepol N."/>
            <person name="Liber J."/>
            <person name="Desiro A."/>
            <person name="Na H."/>
            <person name="Kennedy M."/>
            <person name="Barry K."/>
            <person name="Grigoriev I.V."/>
            <person name="Miller A.N."/>
            <person name="O'Donnell K."/>
            <person name="Stajich J.E."/>
            <person name="Bonito G."/>
        </authorList>
    </citation>
    <scope>NUCLEOTIDE SEQUENCE</scope>
    <source>
        <strain evidence="2">NVP1</strain>
    </source>
</reference>
<dbReference type="AlphaFoldDB" id="A0A9P5SDF8"/>
<evidence type="ECO:0000313" key="2">
    <source>
        <dbReference type="EMBL" id="KAF9324093.1"/>
    </source>
</evidence>
<gene>
    <name evidence="2" type="ORF">BG006_000872</name>
</gene>
<name>A0A9P5SDF8_9FUNG</name>
<feature type="region of interest" description="Disordered" evidence="1">
    <location>
        <begin position="17"/>
        <end position="48"/>
    </location>
</feature>
<feature type="compositionally biased region" description="Basic and acidic residues" evidence="1">
    <location>
        <begin position="415"/>
        <end position="482"/>
    </location>
</feature>
<evidence type="ECO:0000313" key="3">
    <source>
        <dbReference type="Proteomes" id="UP000696485"/>
    </source>
</evidence>
<comment type="caution">
    <text evidence="2">The sequence shown here is derived from an EMBL/GenBank/DDBJ whole genome shotgun (WGS) entry which is preliminary data.</text>
</comment>
<organism evidence="2 3">
    <name type="scientific">Podila minutissima</name>
    <dbReference type="NCBI Taxonomy" id="64525"/>
    <lineage>
        <taxon>Eukaryota</taxon>
        <taxon>Fungi</taxon>
        <taxon>Fungi incertae sedis</taxon>
        <taxon>Mucoromycota</taxon>
        <taxon>Mortierellomycotina</taxon>
        <taxon>Mortierellomycetes</taxon>
        <taxon>Mortierellales</taxon>
        <taxon>Mortierellaceae</taxon>
        <taxon>Podila</taxon>
    </lineage>
</organism>
<feature type="compositionally biased region" description="Basic and acidic residues" evidence="1">
    <location>
        <begin position="518"/>
        <end position="532"/>
    </location>
</feature>
<feature type="compositionally biased region" description="Low complexity" evidence="1">
    <location>
        <begin position="91"/>
        <end position="104"/>
    </location>
</feature>
<protein>
    <submittedName>
        <fullName evidence="2">Uncharacterized protein</fullName>
    </submittedName>
</protein>
<proteinExistence type="predicted"/>
<feature type="compositionally biased region" description="Basic and acidic residues" evidence="1">
    <location>
        <begin position="491"/>
        <end position="503"/>
    </location>
</feature>
<sequence>MAQPLALLDPSVVEESNFPSLEATTQTPVATQENTPSVNANTNESTDNVYYASTITRQQQTQTQNREPFPPPSFPLLLKDIPSIKWTAINDISDPPMTDSSSPPNTEKKQFTGAKKSRGPNMNNIYSTYSRGFRAIQPSPDPPHSISSLLATRSQLKKNLAKSSSLSPSTVTAVAQPGRDLLQEQTTLRRRFRNQVSKAIGNNALLLADTGSISHGEEGGGGKEYKTDSDTPVCPFTQDHLDAKYRDAIQTYLQEHYSSPEAISRILEKSVRHFQWCCAMWDFVPVGNNTLDDPSTPQKEVARLVKELKKLEKDHRSSLPKAGDTSSGRHSLFRLQTPALSICSSTVSSAASSPALTFSIPSTPVPSFWMDGAYTEEHFVSAEQCGLSFDGKTDTEVHTDKDKAKSEEQTQDQVLIKDKNPTNGQIKDRAKDAAMAKVTEGKRKTKIKAKEDTKGDSKENIKGKVNETIKGKVKDNAKENTKDPPGGQEMPKPDTRILKKDGGGETPAASKLCTVEKTSNKSEKRDQRDMPMRQDFATDAPQKSATQGIDKETSGDSALQD</sequence>
<accession>A0A9P5SDF8</accession>
<feature type="region of interest" description="Disordered" evidence="1">
    <location>
        <begin position="89"/>
        <end position="122"/>
    </location>
</feature>
<dbReference type="EMBL" id="JAAAUY010001155">
    <property type="protein sequence ID" value="KAF9324093.1"/>
    <property type="molecule type" value="Genomic_DNA"/>
</dbReference>
<feature type="compositionally biased region" description="Basic and acidic residues" evidence="1">
    <location>
        <begin position="391"/>
        <end position="408"/>
    </location>
</feature>
<evidence type="ECO:0000256" key="1">
    <source>
        <dbReference type="SAM" id="MobiDB-lite"/>
    </source>
</evidence>